<keyword evidence="2" id="KW-1185">Reference proteome</keyword>
<organism evidence="1 2">
    <name type="scientific">Mucilaginibacter auburnensis</name>
    <dbReference type="NCBI Taxonomy" id="1457233"/>
    <lineage>
        <taxon>Bacteria</taxon>
        <taxon>Pseudomonadati</taxon>
        <taxon>Bacteroidota</taxon>
        <taxon>Sphingobacteriia</taxon>
        <taxon>Sphingobacteriales</taxon>
        <taxon>Sphingobacteriaceae</taxon>
        <taxon>Mucilaginibacter</taxon>
    </lineage>
</organism>
<name>A0A2H9VU42_9SPHI</name>
<comment type="caution">
    <text evidence="1">The sequence shown here is derived from an EMBL/GenBank/DDBJ whole genome shotgun (WGS) entry which is preliminary data.</text>
</comment>
<sequence>MEREKEYYQALLEVVLKNDKYPFGFINVSHIDYAVWEKIFSEEILNERFLFDNISGAYSINKPLYKKHRTFFDSEIPFRFNFKLFEYSVSLVSVKEKDYKKDYYEVLPGLFDK</sequence>
<proteinExistence type="predicted"/>
<evidence type="ECO:0000313" key="2">
    <source>
        <dbReference type="Proteomes" id="UP000242687"/>
    </source>
</evidence>
<dbReference type="RefSeq" id="WP_157799086.1">
    <property type="nucleotide sequence ID" value="NZ_PGFJ01000001.1"/>
</dbReference>
<dbReference type="OrthoDB" id="770608at2"/>
<dbReference type="Proteomes" id="UP000242687">
    <property type="component" value="Unassembled WGS sequence"/>
</dbReference>
<reference evidence="1 2" key="1">
    <citation type="submission" date="2017-11" db="EMBL/GenBank/DDBJ databases">
        <title>Genomic Encyclopedia of Archaeal and Bacterial Type Strains, Phase II (KMG-II): From Individual Species to Whole Genera.</title>
        <authorList>
            <person name="Goeker M."/>
        </authorList>
    </citation>
    <scope>NUCLEOTIDE SEQUENCE [LARGE SCALE GENOMIC DNA]</scope>
    <source>
        <strain evidence="1 2">DSM 28175</strain>
    </source>
</reference>
<dbReference type="EMBL" id="PGFJ01000001">
    <property type="protein sequence ID" value="PJJ84350.1"/>
    <property type="molecule type" value="Genomic_DNA"/>
</dbReference>
<protein>
    <submittedName>
        <fullName evidence="1">Uncharacterized protein</fullName>
    </submittedName>
</protein>
<gene>
    <name evidence="1" type="ORF">CLV57_1361</name>
</gene>
<accession>A0A2H9VU42</accession>
<evidence type="ECO:0000313" key="1">
    <source>
        <dbReference type="EMBL" id="PJJ84350.1"/>
    </source>
</evidence>
<dbReference type="AlphaFoldDB" id="A0A2H9VU42"/>